<evidence type="ECO:0000313" key="2">
    <source>
        <dbReference type="Proteomes" id="UP000697710"/>
    </source>
</evidence>
<dbReference type="Pfam" id="PF13384">
    <property type="entry name" value="HTH_23"/>
    <property type="match status" value="1"/>
</dbReference>
<sequence>METNQQRAARLYKKGQTYAQIAVSFGVAIGTVWRWVRAEGVASRPRGPKPSGMRRAR</sequence>
<proteinExistence type="predicted"/>
<reference evidence="1" key="2">
    <citation type="journal article" date="2021" name="Microbiome">
        <title>Successional dynamics and alternative stable states in a saline activated sludge microbial community over 9 years.</title>
        <authorList>
            <person name="Wang Y."/>
            <person name="Ye J."/>
            <person name="Ju F."/>
            <person name="Liu L."/>
            <person name="Boyd J.A."/>
            <person name="Deng Y."/>
            <person name="Parks D.H."/>
            <person name="Jiang X."/>
            <person name="Yin X."/>
            <person name="Woodcroft B.J."/>
            <person name="Tyson G.W."/>
            <person name="Hugenholtz P."/>
            <person name="Polz M.F."/>
            <person name="Zhang T."/>
        </authorList>
    </citation>
    <scope>NUCLEOTIDE SEQUENCE</scope>
    <source>
        <strain evidence="1">HKST-UBA01</strain>
    </source>
</reference>
<dbReference type="Gene3D" id="1.10.10.60">
    <property type="entry name" value="Homeodomain-like"/>
    <property type="match status" value="1"/>
</dbReference>
<protein>
    <submittedName>
        <fullName evidence="1">Helix-turn-helix domain-containing protein</fullName>
    </submittedName>
</protein>
<dbReference type="AlphaFoldDB" id="A0A956LUR3"/>
<accession>A0A956LUR3</accession>
<evidence type="ECO:0000313" key="1">
    <source>
        <dbReference type="EMBL" id="MCA9726075.1"/>
    </source>
</evidence>
<dbReference type="EMBL" id="JAGQHR010000001">
    <property type="protein sequence ID" value="MCA9726075.1"/>
    <property type="molecule type" value="Genomic_DNA"/>
</dbReference>
<dbReference type="Proteomes" id="UP000697710">
    <property type="component" value="Unassembled WGS sequence"/>
</dbReference>
<gene>
    <name evidence="1" type="ORF">KC729_00220</name>
</gene>
<organism evidence="1 2">
    <name type="scientific">Eiseniibacteriota bacterium</name>
    <dbReference type="NCBI Taxonomy" id="2212470"/>
    <lineage>
        <taxon>Bacteria</taxon>
        <taxon>Candidatus Eiseniibacteriota</taxon>
    </lineage>
</organism>
<dbReference type="InterPro" id="IPR009057">
    <property type="entry name" value="Homeodomain-like_sf"/>
</dbReference>
<dbReference type="SUPFAM" id="SSF46689">
    <property type="entry name" value="Homeodomain-like"/>
    <property type="match status" value="1"/>
</dbReference>
<name>A0A956LUR3_UNCEI</name>
<comment type="caution">
    <text evidence="1">The sequence shown here is derived from an EMBL/GenBank/DDBJ whole genome shotgun (WGS) entry which is preliminary data.</text>
</comment>
<reference evidence="1" key="1">
    <citation type="submission" date="2020-04" db="EMBL/GenBank/DDBJ databases">
        <authorList>
            <person name="Zhang T."/>
        </authorList>
    </citation>
    <scope>NUCLEOTIDE SEQUENCE</scope>
    <source>
        <strain evidence="1">HKST-UBA01</strain>
    </source>
</reference>